<gene>
    <name evidence="3" type="ORF">ARMSODRAFT_1023780</name>
</gene>
<feature type="compositionally biased region" description="Basic and acidic residues" evidence="1">
    <location>
        <begin position="139"/>
        <end position="149"/>
    </location>
</feature>
<reference evidence="4" key="1">
    <citation type="journal article" date="2017" name="Nat. Ecol. Evol.">
        <title>Genome expansion and lineage-specific genetic innovations in the forest pathogenic fungi Armillaria.</title>
        <authorList>
            <person name="Sipos G."/>
            <person name="Prasanna A.N."/>
            <person name="Walter M.C."/>
            <person name="O'Connor E."/>
            <person name="Balint B."/>
            <person name="Krizsan K."/>
            <person name="Kiss B."/>
            <person name="Hess J."/>
            <person name="Varga T."/>
            <person name="Slot J."/>
            <person name="Riley R."/>
            <person name="Boka B."/>
            <person name="Rigling D."/>
            <person name="Barry K."/>
            <person name="Lee J."/>
            <person name="Mihaltcheva S."/>
            <person name="LaButti K."/>
            <person name="Lipzen A."/>
            <person name="Waldron R."/>
            <person name="Moloney N.M."/>
            <person name="Sperisen C."/>
            <person name="Kredics L."/>
            <person name="Vagvoelgyi C."/>
            <person name="Patrignani A."/>
            <person name="Fitzpatrick D."/>
            <person name="Nagy I."/>
            <person name="Doyle S."/>
            <person name="Anderson J.B."/>
            <person name="Grigoriev I.V."/>
            <person name="Gueldener U."/>
            <person name="Muensterkoetter M."/>
            <person name="Nagy L.G."/>
        </authorList>
    </citation>
    <scope>NUCLEOTIDE SEQUENCE [LARGE SCALE GENOMIC DNA]</scope>
    <source>
        <strain evidence="4">28-4</strain>
    </source>
</reference>
<feature type="compositionally biased region" description="Polar residues" evidence="1">
    <location>
        <begin position="64"/>
        <end position="78"/>
    </location>
</feature>
<evidence type="ECO:0000313" key="3">
    <source>
        <dbReference type="EMBL" id="PBK63578.1"/>
    </source>
</evidence>
<dbReference type="AlphaFoldDB" id="A0A2H3BC17"/>
<name>A0A2H3BC17_9AGAR</name>
<feature type="compositionally biased region" description="Low complexity" evidence="1">
    <location>
        <begin position="1"/>
        <end position="25"/>
    </location>
</feature>
<dbReference type="InterPro" id="IPR011320">
    <property type="entry name" value="RNase_H1_N"/>
</dbReference>
<organism evidence="3 4">
    <name type="scientific">Armillaria solidipes</name>
    <dbReference type="NCBI Taxonomy" id="1076256"/>
    <lineage>
        <taxon>Eukaryota</taxon>
        <taxon>Fungi</taxon>
        <taxon>Dikarya</taxon>
        <taxon>Basidiomycota</taxon>
        <taxon>Agaricomycotina</taxon>
        <taxon>Agaricomycetes</taxon>
        <taxon>Agaricomycetidae</taxon>
        <taxon>Agaricales</taxon>
        <taxon>Marasmiineae</taxon>
        <taxon>Physalacriaceae</taxon>
        <taxon>Armillaria</taxon>
    </lineage>
</organism>
<evidence type="ECO:0000256" key="1">
    <source>
        <dbReference type="SAM" id="MobiDB-lite"/>
    </source>
</evidence>
<dbReference type="InterPro" id="IPR037056">
    <property type="entry name" value="RNase_H1_N_sf"/>
</dbReference>
<feature type="region of interest" description="Disordered" evidence="1">
    <location>
        <begin position="64"/>
        <end position="153"/>
    </location>
</feature>
<feature type="domain" description="Ribonuclease H1 N-terminal" evidence="2">
    <location>
        <begin position="163"/>
        <end position="202"/>
    </location>
</feature>
<accession>A0A2H3BC17</accession>
<dbReference type="Gene3D" id="3.40.970.10">
    <property type="entry name" value="Ribonuclease H1, N-terminal domain"/>
    <property type="match status" value="1"/>
</dbReference>
<evidence type="ECO:0000313" key="4">
    <source>
        <dbReference type="Proteomes" id="UP000218334"/>
    </source>
</evidence>
<dbReference type="InterPro" id="IPR009027">
    <property type="entry name" value="Ribosomal_bL9/RNase_H1_N"/>
</dbReference>
<dbReference type="STRING" id="1076256.A0A2H3BC17"/>
<dbReference type="SUPFAM" id="SSF55658">
    <property type="entry name" value="L9 N-domain-like"/>
    <property type="match status" value="1"/>
</dbReference>
<dbReference type="EMBL" id="KZ293457">
    <property type="protein sequence ID" value="PBK63578.1"/>
    <property type="molecule type" value="Genomic_DNA"/>
</dbReference>
<dbReference type="Proteomes" id="UP000218334">
    <property type="component" value="Unassembled WGS sequence"/>
</dbReference>
<protein>
    <recommendedName>
        <fullName evidence="2">Ribonuclease H1 N-terminal domain-containing protein</fullName>
    </recommendedName>
</protein>
<evidence type="ECO:0000259" key="2">
    <source>
        <dbReference type="Pfam" id="PF01693"/>
    </source>
</evidence>
<dbReference type="Pfam" id="PF01693">
    <property type="entry name" value="Cauli_VI"/>
    <property type="match status" value="1"/>
</dbReference>
<feature type="region of interest" description="Disordered" evidence="1">
    <location>
        <begin position="1"/>
        <end position="35"/>
    </location>
</feature>
<keyword evidence="4" id="KW-1185">Reference proteome</keyword>
<proteinExistence type="predicted"/>
<sequence>MSIPPSSPSSFCPSSRASSRPPSCARNADPHMNLNTRLGSNIKNVVEEEDNAYVAVTTTTMTTFLRSPSRGPTSQFQPPSLAAPFTPHKLRNIKREGTPFSPLSPTKSAPAFETPGKKPVSGLGGGPPPTTDAVPTPAELHHRIPHPDRLASPPDVYPPPKSWYVVTVGQEVGIFHSWLDVATRIRGVPGPVHKACRMYSEALAEYHHQFEDTTIQIVLVPGSKWAKEVVAEEKLAKEITEQEELAMQQEYDQFLYDEEAERAVCEVEGYAATDKAYMEVLKSYGIV</sequence>